<dbReference type="Gene3D" id="3.30.565.10">
    <property type="entry name" value="Histidine kinase-like ATPase, C-terminal domain"/>
    <property type="match status" value="1"/>
</dbReference>
<dbReference type="SMART" id="SM00448">
    <property type="entry name" value="REC"/>
    <property type="match status" value="1"/>
</dbReference>
<dbReference type="NCBIfam" id="TIGR00229">
    <property type="entry name" value="sensory_box"/>
    <property type="match status" value="2"/>
</dbReference>
<keyword evidence="15" id="KW-0808">Transferase</keyword>
<keyword evidence="7" id="KW-0902">Two-component regulatory system</keyword>
<dbReference type="Pfam" id="PF13426">
    <property type="entry name" value="PAS_9"/>
    <property type="match status" value="2"/>
</dbReference>
<dbReference type="CDD" id="cd00130">
    <property type="entry name" value="PAS"/>
    <property type="match status" value="2"/>
</dbReference>
<comment type="similarity">
    <text evidence="2">In the N-terminal section; belongs to the phytochrome family.</text>
</comment>
<keyword evidence="6 15" id="KW-0418">Kinase</keyword>
<dbReference type="SUPFAM" id="SSF47384">
    <property type="entry name" value="Homodimeric domain of signal transducing histidine kinase"/>
    <property type="match status" value="1"/>
</dbReference>
<dbReference type="GO" id="GO:0016787">
    <property type="term" value="F:hydrolase activity"/>
    <property type="evidence" value="ECO:0007669"/>
    <property type="project" value="UniProtKB-KW"/>
</dbReference>
<dbReference type="EMBL" id="MZGT01000015">
    <property type="protein sequence ID" value="OPJ63907.1"/>
    <property type="molecule type" value="Genomic_DNA"/>
</dbReference>
<feature type="domain" description="PAS" evidence="13">
    <location>
        <begin position="139"/>
        <end position="209"/>
    </location>
</feature>
<dbReference type="OrthoDB" id="9790669at2"/>
<reference evidence="15 16" key="1">
    <citation type="submission" date="2017-03" db="EMBL/GenBank/DDBJ databases">
        <title>Genome sequence of Clostridium chromiireducens DSM 23318.</title>
        <authorList>
            <person name="Poehlein A."/>
            <person name="Daniel R."/>
        </authorList>
    </citation>
    <scope>NUCLEOTIDE SEQUENCE [LARGE SCALE GENOMIC DNA]</scope>
    <source>
        <strain evidence="15 16">DSM 23318</strain>
    </source>
</reference>
<dbReference type="PROSITE" id="PS50110">
    <property type="entry name" value="RESPONSE_REGULATORY"/>
    <property type="match status" value="1"/>
</dbReference>
<dbReference type="PANTHER" id="PTHR45339:SF5">
    <property type="entry name" value="HISTIDINE KINASE"/>
    <property type="match status" value="1"/>
</dbReference>
<dbReference type="InterPro" id="IPR035965">
    <property type="entry name" value="PAS-like_dom_sf"/>
</dbReference>
<dbReference type="SUPFAM" id="SSF52172">
    <property type="entry name" value="CheY-like"/>
    <property type="match status" value="1"/>
</dbReference>
<comment type="function">
    <text evidence="8">May play the central regulatory role in sporulation. It may be an element of the effector pathway responsible for the activation of sporulation genes in response to nutritional stress. Spo0A may act in concert with spo0H (a sigma factor) to control the expression of some genes that are critical to the sporulation process.</text>
</comment>
<evidence type="ECO:0000256" key="10">
    <source>
        <dbReference type="PROSITE-ProRule" id="PRU00169"/>
    </source>
</evidence>
<sequence>MSRSILEDLSYNNIFLRDSKMFSRSKELIENTLDIILVVDKDGRILYGNKKAIEIYGYSFDELTNLDVFTLRNEDTREFTQKQLNKALDRGIRFKTYHYRKDGSKFPVEVRSIYSNKKSKDMVVSIIRDISDMEKVYKDARIFSISLDIIDDPFIIFNKDMDISYWSKGAETTFGFKKEEVIGKNMSELLSEEILEESRKLIDMLSQGKIVKDYETVRFAKDGTIVNLSISASPIYDENGAFSGVTAIYRDITDRKLIEKKLVEKCEQLELLKERAEYANKAKSIFLANISHELRTPMNGILAGLQLIKLEDNNEEQAKYIKILNDSANTMLRVINNLLDVSKIESGGFKLNSERFNLRETINNIYNSLLITANIKGLEVIYNLDPNIDFDIIGDQVKLKEILSNLITNAVRFTNQGYVSFRVKVISQDEYSEKIEFRIKDSGNGIDENFRDRIFNAFSQGDLSTRNEYIGVGLSLSISKHFAALMNGDICFEKNEDKGSTFIFTCEFQKNKTKKHRLKTNSMSNNKITREKIDQDKVILYVEDNLISQEVMESIIKSKGYKYIAAYNGNEALHILRNNKVDIILMDIQMPELNGFETTKIIRDEGLGGKHIPIIAITAYSMREDKEKCIQANMDDYLVKPFEVEKLYEIIEFNLRK</sequence>
<feature type="domain" description="Histidine kinase" evidence="11">
    <location>
        <begin position="289"/>
        <end position="510"/>
    </location>
</feature>
<evidence type="ECO:0000256" key="5">
    <source>
        <dbReference type="ARBA" id="ARBA00022553"/>
    </source>
</evidence>
<organism evidence="15 16">
    <name type="scientific">Clostridium chromiireducens</name>
    <dbReference type="NCBI Taxonomy" id="225345"/>
    <lineage>
        <taxon>Bacteria</taxon>
        <taxon>Bacillati</taxon>
        <taxon>Bacillota</taxon>
        <taxon>Clostridia</taxon>
        <taxon>Eubacteriales</taxon>
        <taxon>Clostridiaceae</taxon>
        <taxon>Clostridium</taxon>
    </lineage>
</organism>
<dbReference type="RefSeq" id="WP_079438997.1">
    <property type="nucleotide sequence ID" value="NZ_MZGT01000015.1"/>
</dbReference>
<comment type="catalytic activity">
    <reaction evidence="1">
        <text>ATP + protein L-histidine = ADP + protein N-phospho-L-histidine.</text>
        <dbReference type="EC" id="2.7.13.3"/>
    </reaction>
</comment>
<dbReference type="PROSITE" id="PS50109">
    <property type="entry name" value="HIS_KIN"/>
    <property type="match status" value="1"/>
</dbReference>
<evidence type="ECO:0000259" key="11">
    <source>
        <dbReference type="PROSITE" id="PS50109"/>
    </source>
</evidence>
<dbReference type="PANTHER" id="PTHR45339">
    <property type="entry name" value="HYBRID SIGNAL TRANSDUCTION HISTIDINE KINASE J"/>
    <property type="match status" value="1"/>
</dbReference>
<dbReference type="InterPro" id="IPR001610">
    <property type="entry name" value="PAC"/>
</dbReference>
<evidence type="ECO:0000313" key="16">
    <source>
        <dbReference type="Proteomes" id="UP000191056"/>
    </source>
</evidence>
<dbReference type="Proteomes" id="UP000191056">
    <property type="component" value="Unassembled WGS sequence"/>
</dbReference>
<evidence type="ECO:0000256" key="9">
    <source>
        <dbReference type="ARBA" id="ARBA00074306"/>
    </source>
</evidence>
<name>A0A1V4IWV9_9CLOT</name>
<dbReference type="Gene3D" id="3.30.450.20">
    <property type="entry name" value="PAS domain"/>
    <property type="match status" value="2"/>
</dbReference>
<feature type="domain" description="PAC" evidence="14">
    <location>
        <begin position="212"/>
        <end position="264"/>
    </location>
</feature>
<dbReference type="SMART" id="SM00086">
    <property type="entry name" value="PAC"/>
    <property type="match status" value="2"/>
</dbReference>
<dbReference type="InterPro" id="IPR000014">
    <property type="entry name" value="PAS"/>
</dbReference>
<dbReference type="Pfam" id="PF00072">
    <property type="entry name" value="Response_reg"/>
    <property type="match status" value="1"/>
</dbReference>
<proteinExistence type="inferred from homology"/>
<dbReference type="InterPro" id="IPR004358">
    <property type="entry name" value="Sig_transdc_His_kin-like_C"/>
</dbReference>
<evidence type="ECO:0000259" key="14">
    <source>
        <dbReference type="PROSITE" id="PS50113"/>
    </source>
</evidence>
<dbReference type="Pfam" id="PF00512">
    <property type="entry name" value="HisKA"/>
    <property type="match status" value="1"/>
</dbReference>
<accession>A0A1V4IWV9</accession>
<dbReference type="PROSITE" id="PS50113">
    <property type="entry name" value="PAC"/>
    <property type="match status" value="1"/>
</dbReference>
<evidence type="ECO:0000259" key="12">
    <source>
        <dbReference type="PROSITE" id="PS50110"/>
    </source>
</evidence>
<dbReference type="InterPro" id="IPR001789">
    <property type="entry name" value="Sig_transdc_resp-reg_receiver"/>
</dbReference>
<dbReference type="PROSITE" id="PS50112">
    <property type="entry name" value="PAS"/>
    <property type="match status" value="2"/>
</dbReference>
<dbReference type="InterPro" id="IPR003594">
    <property type="entry name" value="HATPase_dom"/>
</dbReference>
<dbReference type="InterPro" id="IPR000700">
    <property type="entry name" value="PAS-assoc_C"/>
</dbReference>
<evidence type="ECO:0000256" key="3">
    <source>
        <dbReference type="ARBA" id="ARBA00012438"/>
    </source>
</evidence>
<dbReference type="CDD" id="cd00082">
    <property type="entry name" value="HisKA"/>
    <property type="match status" value="1"/>
</dbReference>
<dbReference type="STRING" id="225345.CLCHR_14260"/>
<evidence type="ECO:0000256" key="7">
    <source>
        <dbReference type="ARBA" id="ARBA00023012"/>
    </source>
</evidence>
<dbReference type="SUPFAM" id="SSF55785">
    <property type="entry name" value="PYP-like sensor domain (PAS domain)"/>
    <property type="match status" value="2"/>
</dbReference>
<evidence type="ECO:0000256" key="6">
    <source>
        <dbReference type="ARBA" id="ARBA00022777"/>
    </source>
</evidence>
<keyword evidence="5 10" id="KW-0597">Phosphoprotein</keyword>
<evidence type="ECO:0000256" key="1">
    <source>
        <dbReference type="ARBA" id="ARBA00000085"/>
    </source>
</evidence>
<dbReference type="PRINTS" id="PR00344">
    <property type="entry name" value="BCTRLSENSOR"/>
</dbReference>
<evidence type="ECO:0000313" key="15">
    <source>
        <dbReference type="EMBL" id="OPJ63907.1"/>
    </source>
</evidence>
<evidence type="ECO:0000256" key="4">
    <source>
        <dbReference type="ARBA" id="ARBA00018672"/>
    </source>
</evidence>
<dbReference type="FunFam" id="3.30.565.10:FF:000010">
    <property type="entry name" value="Sensor histidine kinase RcsC"/>
    <property type="match status" value="1"/>
</dbReference>
<gene>
    <name evidence="15" type="primary">luxQ_2</name>
    <name evidence="15" type="ORF">CLCHR_14260</name>
</gene>
<feature type="domain" description="Response regulatory" evidence="12">
    <location>
        <begin position="538"/>
        <end position="655"/>
    </location>
</feature>
<dbReference type="SMART" id="SM00387">
    <property type="entry name" value="HATPase_c"/>
    <property type="match status" value="1"/>
</dbReference>
<dbReference type="Pfam" id="PF02518">
    <property type="entry name" value="HATPase_c"/>
    <property type="match status" value="1"/>
</dbReference>
<dbReference type="InterPro" id="IPR003661">
    <property type="entry name" value="HisK_dim/P_dom"/>
</dbReference>
<feature type="modified residue" description="4-aspartylphosphate" evidence="10">
    <location>
        <position position="587"/>
    </location>
</feature>
<dbReference type="SUPFAM" id="SSF55874">
    <property type="entry name" value="ATPase domain of HSP90 chaperone/DNA topoisomerase II/histidine kinase"/>
    <property type="match status" value="1"/>
</dbReference>
<dbReference type="InterPro" id="IPR005467">
    <property type="entry name" value="His_kinase_dom"/>
</dbReference>
<dbReference type="CDD" id="cd16922">
    <property type="entry name" value="HATPase_EvgS-ArcB-TorS-like"/>
    <property type="match status" value="1"/>
</dbReference>
<keyword evidence="16" id="KW-1185">Reference proteome</keyword>
<dbReference type="CDD" id="cd17546">
    <property type="entry name" value="REC_hyHK_CKI1_RcsC-like"/>
    <property type="match status" value="1"/>
</dbReference>
<protein>
    <recommendedName>
        <fullName evidence="9">Circadian input-output histidine kinase CikA</fullName>
        <ecNumber evidence="3">2.7.13.3</ecNumber>
    </recommendedName>
    <alternativeName>
        <fullName evidence="4">Stage 0 sporulation protein A homolog</fullName>
    </alternativeName>
</protein>
<dbReference type="InterPro" id="IPR036097">
    <property type="entry name" value="HisK_dim/P_sf"/>
</dbReference>
<dbReference type="SMART" id="SM00091">
    <property type="entry name" value="PAS"/>
    <property type="match status" value="2"/>
</dbReference>
<evidence type="ECO:0000256" key="8">
    <source>
        <dbReference type="ARBA" id="ARBA00024867"/>
    </source>
</evidence>
<dbReference type="Gene3D" id="1.10.287.130">
    <property type="match status" value="1"/>
</dbReference>
<dbReference type="InterPro" id="IPR036890">
    <property type="entry name" value="HATPase_C_sf"/>
</dbReference>
<dbReference type="SMART" id="SM00388">
    <property type="entry name" value="HisKA"/>
    <property type="match status" value="1"/>
</dbReference>
<dbReference type="AlphaFoldDB" id="A0A1V4IWV9"/>
<evidence type="ECO:0000259" key="13">
    <source>
        <dbReference type="PROSITE" id="PS50112"/>
    </source>
</evidence>
<comment type="caution">
    <text evidence="15">The sequence shown here is derived from an EMBL/GenBank/DDBJ whole genome shotgun (WGS) entry which is preliminary data.</text>
</comment>
<dbReference type="InterPro" id="IPR011006">
    <property type="entry name" value="CheY-like_superfamily"/>
</dbReference>
<dbReference type="EC" id="2.7.13.3" evidence="3"/>
<dbReference type="Gene3D" id="3.40.50.2300">
    <property type="match status" value="1"/>
</dbReference>
<dbReference type="GO" id="GO:0000155">
    <property type="term" value="F:phosphorelay sensor kinase activity"/>
    <property type="evidence" value="ECO:0007669"/>
    <property type="project" value="InterPro"/>
</dbReference>
<evidence type="ECO:0000256" key="2">
    <source>
        <dbReference type="ARBA" id="ARBA00006402"/>
    </source>
</evidence>
<keyword evidence="15" id="KW-0378">Hydrolase</keyword>
<feature type="domain" description="PAS" evidence="13">
    <location>
        <begin position="21"/>
        <end position="91"/>
    </location>
</feature>